<protein>
    <submittedName>
        <fullName evidence="2">Uncharacterized protein</fullName>
    </submittedName>
</protein>
<keyword evidence="3" id="KW-1185">Reference proteome</keyword>
<sequence>MKGVENFRGIFSTTNSILSLHPSLHSVIIAVVLLRLFLFSFICCVLLIPSIRCSVAGRLLMLRVPYWQPEVPLSCYCYDFRNRPRSHPKLTSRAGVSSKPKDHHWIRII</sequence>
<keyword evidence="1" id="KW-1133">Transmembrane helix</keyword>
<reference evidence="2" key="2">
    <citation type="submission" date="2023-05" db="EMBL/GenBank/DDBJ databases">
        <authorList>
            <consortium name="Lawrence Berkeley National Laboratory"/>
            <person name="Steindorff A."/>
            <person name="Hensen N."/>
            <person name="Bonometti L."/>
            <person name="Westerberg I."/>
            <person name="Brannstrom I.O."/>
            <person name="Guillou S."/>
            <person name="Cros-Aarteil S."/>
            <person name="Calhoun S."/>
            <person name="Haridas S."/>
            <person name="Kuo A."/>
            <person name="Mondo S."/>
            <person name="Pangilinan J."/>
            <person name="Riley R."/>
            <person name="Labutti K."/>
            <person name="Andreopoulos B."/>
            <person name="Lipzen A."/>
            <person name="Chen C."/>
            <person name="Yanf M."/>
            <person name="Daum C."/>
            <person name="Ng V."/>
            <person name="Clum A."/>
            <person name="Ohm R."/>
            <person name="Martin F."/>
            <person name="Silar P."/>
            <person name="Natvig D."/>
            <person name="Lalanne C."/>
            <person name="Gautier V."/>
            <person name="Ament-Velasquez S.L."/>
            <person name="Kruys A."/>
            <person name="Hutchinson M.I."/>
            <person name="Powell A.J."/>
            <person name="Barry K."/>
            <person name="Miller A.N."/>
            <person name="Grigoriev I.V."/>
            <person name="Debuchy R."/>
            <person name="Gladieux P."/>
            <person name="Thoren M.H."/>
            <person name="Johannesson H."/>
        </authorList>
    </citation>
    <scope>NUCLEOTIDE SEQUENCE</scope>
    <source>
        <strain evidence="2">CBS 757.83</strain>
    </source>
</reference>
<name>A0AAN6Q633_9PEZI</name>
<dbReference type="AlphaFoldDB" id="A0AAN6Q633"/>
<evidence type="ECO:0000313" key="3">
    <source>
        <dbReference type="Proteomes" id="UP001305647"/>
    </source>
</evidence>
<keyword evidence="1" id="KW-0812">Transmembrane</keyword>
<proteinExistence type="predicted"/>
<evidence type="ECO:0000313" key="2">
    <source>
        <dbReference type="EMBL" id="KAK4101701.1"/>
    </source>
</evidence>
<evidence type="ECO:0000256" key="1">
    <source>
        <dbReference type="SAM" id="Phobius"/>
    </source>
</evidence>
<comment type="caution">
    <text evidence="2">The sequence shown here is derived from an EMBL/GenBank/DDBJ whole genome shotgun (WGS) entry which is preliminary data.</text>
</comment>
<accession>A0AAN6Q633</accession>
<feature type="transmembrane region" description="Helical" evidence="1">
    <location>
        <begin position="27"/>
        <end position="48"/>
    </location>
</feature>
<reference evidence="2" key="1">
    <citation type="journal article" date="2023" name="Mol. Phylogenet. Evol.">
        <title>Genome-scale phylogeny and comparative genomics of the fungal order Sordariales.</title>
        <authorList>
            <person name="Hensen N."/>
            <person name="Bonometti L."/>
            <person name="Westerberg I."/>
            <person name="Brannstrom I.O."/>
            <person name="Guillou S."/>
            <person name="Cros-Aarteil S."/>
            <person name="Calhoun S."/>
            <person name="Haridas S."/>
            <person name="Kuo A."/>
            <person name="Mondo S."/>
            <person name="Pangilinan J."/>
            <person name="Riley R."/>
            <person name="LaButti K."/>
            <person name="Andreopoulos B."/>
            <person name="Lipzen A."/>
            <person name="Chen C."/>
            <person name="Yan M."/>
            <person name="Daum C."/>
            <person name="Ng V."/>
            <person name="Clum A."/>
            <person name="Steindorff A."/>
            <person name="Ohm R.A."/>
            <person name="Martin F."/>
            <person name="Silar P."/>
            <person name="Natvig D.O."/>
            <person name="Lalanne C."/>
            <person name="Gautier V."/>
            <person name="Ament-Velasquez S.L."/>
            <person name="Kruys A."/>
            <person name="Hutchinson M.I."/>
            <person name="Powell A.J."/>
            <person name="Barry K."/>
            <person name="Miller A.N."/>
            <person name="Grigoriev I.V."/>
            <person name="Debuchy R."/>
            <person name="Gladieux P."/>
            <person name="Hiltunen Thoren M."/>
            <person name="Johannesson H."/>
        </authorList>
    </citation>
    <scope>NUCLEOTIDE SEQUENCE</scope>
    <source>
        <strain evidence="2">CBS 757.83</strain>
    </source>
</reference>
<dbReference type="Proteomes" id="UP001305647">
    <property type="component" value="Unassembled WGS sequence"/>
</dbReference>
<organism evidence="2 3">
    <name type="scientific">Parathielavia hyrcaniae</name>
    <dbReference type="NCBI Taxonomy" id="113614"/>
    <lineage>
        <taxon>Eukaryota</taxon>
        <taxon>Fungi</taxon>
        <taxon>Dikarya</taxon>
        <taxon>Ascomycota</taxon>
        <taxon>Pezizomycotina</taxon>
        <taxon>Sordariomycetes</taxon>
        <taxon>Sordariomycetidae</taxon>
        <taxon>Sordariales</taxon>
        <taxon>Chaetomiaceae</taxon>
        <taxon>Parathielavia</taxon>
    </lineage>
</organism>
<dbReference type="EMBL" id="MU863634">
    <property type="protein sequence ID" value="KAK4101701.1"/>
    <property type="molecule type" value="Genomic_DNA"/>
</dbReference>
<keyword evidence="1" id="KW-0472">Membrane</keyword>
<gene>
    <name evidence="2" type="ORF">N658DRAFT_52104</name>
</gene>